<dbReference type="Gene3D" id="3.30.70.270">
    <property type="match status" value="1"/>
</dbReference>
<gene>
    <name evidence="2" type="ORF">MTR67_031024</name>
</gene>
<evidence type="ECO:0000313" key="3">
    <source>
        <dbReference type="Proteomes" id="UP001234989"/>
    </source>
</evidence>
<accession>A0AAF0ZGZ2</accession>
<dbReference type="Gene3D" id="3.10.10.10">
    <property type="entry name" value="HIV Type 1 Reverse Transcriptase, subunit A, domain 1"/>
    <property type="match status" value="2"/>
</dbReference>
<evidence type="ECO:0000259" key="1">
    <source>
        <dbReference type="Pfam" id="PF00078"/>
    </source>
</evidence>
<dbReference type="Proteomes" id="UP001234989">
    <property type="component" value="Chromosome 7"/>
</dbReference>
<protein>
    <recommendedName>
        <fullName evidence="1">Reverse transcriptase domain-containing protein</fullName>
    </recommendedName>
</protein>
<feature type="domain" description="Reverse transcriptase" evidence="1">
    <location>
        <begin position="56"/>
        <end position="156"/>
    </location>
</feature>
<reference evidence="2" key="1">
    <citation type="submission" date="2023-08" db="EMBL/GenBank/DDBJ databases">
        <title>A de novo genome assembly of Solanum verrucosum Schlechtendal, a Mexican diploid species geographically isolated from the other diploid A-genome species in potato relatives.</title>
        <authorList>
            <person name="Hosaka K."/>
        </authorList>
    </citation>
    <scope>NUCLEOTIDE SEQUENCE</scope>
    <source>
        <tissue evidence="2">Young leaves</tissue>
    </source>
</reference>
<dbReference type="PANTHER" id="PTHR24559">
    <property type="entry name" value="TRANSPOSON TY3-I GAG-POL POLYPROTEIN"/>
    <property type="match status" value="1"/>
</dbReference>
<dbReference type="InterPro" id="IPR043502">
    <property type="entry name" value="DNA/RNA_pol_sf"/>
</dbReference>
<organism evidence="2 3">
    <name type="scientific">Solanum verrucosum</name>
    <dbReference type="NCBI Taxonomy" id="315347"/>
    <lineage>
        <taxon>Eukaryota</taxon>
        <taxon>Viridiplantae</taxon>
        <taxon>Streptophyta</taxon>
        <taxon>Embryophyta</taxon>
        <taxon>Tracheophyta</taxon>
        <taxon>Spermatophyta</taxon>
        <taxon>Magnoliopsida</taxon>
        <taxon>eudicotyledons</taxon>
        <taxon>Gunneridae</taxon>
        <taxon>Pentapetalae</taxon>
        <taxon>asterids</taxon>
        <taxon>lamiids</taxon>
        <taxon>Solanales</taxon>
        <taxon>Solanaceae</taxon>
        <taxon>Solanoideae</taxon>
        <taxon>Solaneae</taxon>
        <taxon>Solanum</taxon>
    </lineage>
</organism>
<dbReference type="InterPro" id="IPR053134">
    <property type="entry name" value="RNA-dir_DNA_polymerase"/>
</dbReference>
<evidence type="ECO:0000313" key="2">
    <source>
        <dbReference type="EMBL" id="WMV37639.1"/>
    </source>
</evidence>
<proteinExistence type="predicted"/>
<dbReference type="Pfam" id="PF00078">
    <property type="entry name" value="RVT_1"/>
    <property type="match status" value="1"/>
</dbReference>
<dbReference type="InterPro" id="IPR000477">
    <property type="entry name" value="RT_dom"/>
</dbReference>
<dbReference type="InterPro" id="IPR043128">
    <property type="entry name" value="Rev_trsase/Diguanyl_cyclase"/>
</dbReference>
<dbReference type="EMBL" id="CP133618">
    <property type="protein sequence ID" value="WMV37639.1"/>
    <property type="molecule type" value="Genomic_DNA"/>
</dbReference>
<name>A0AAF0ZGZ2_SOLVR</name>
<dbReference type="AlphaFoldDB" id="A0AAF0ZGZ2"/>
<dbReference type="PANTHER" id="PTHR24559:SF444">
    <property type="entry name" value="REVERSE TRANSCRIPTASE DOMAIN-CONTAINING PROTEIN"/>
    <property type="match status" value="1"/>
</dbReference>
<dbReference type="SUPFAM" id="SSF56672">
    <property type="entry name" value="DNA/RNA polymerases"/>
    <property type="match status" value="1"/>
</dbReference>
<keyword evidence="3" id="KW-1185">Reference proteome</keyword>
<sequence>MDFVPVVRVFLDVFPTDLLGDLLDRDIDFAINLKPCHKHISIPPYRMAPAELRELKDQLQQDFLSNGFIHPSVSTWGASLFSKTDLRSHYHQLKIRDSYIPKITFRTRYMNYEFLVMSFGLTNAPTTFMDLMNMMFWHYLDFVIVFIDDILVYSKS</sequence>
<dbReference type="CDD" id="cd01647">
    <property type="entry name" value="RT_LTR"/>
    <property type="match status" value="1"/>
</dbReference>